<proteinExistence type="inferred from homology"/>
<evidence type="ECO:0000256" key="8">
    <source>
        <dbReference type="ARBA" id="ARBA00022842"/>
    </source>
</evidence>
<keyword evidence="7" id="KW-0067">ATP-binding</keyword>
<name>A0ABN8QAT2_9CNID</name>
<keyword evidence="4" id="KW-0548">Nucleotidyltransferase</keyword>
<dbReference type="Proteomes" id="UP001159427">
    <property type="component" value="Unassembled WGS sequence"/>
</dbReference>
<accession>A0ABN8QAT2</accession>
<keyword evidence="3" id="KW-0808">Transferase</keyword>
<comment type="cofactor">
    <cofactor evidence="1">
        <name>Mg(2+)</name>
        <dbReference type="ChEBI" id="CHEBI:18420"/>
    </cofactor>
</comment>
<evidence type="ECO:0000313" key="11">
    <source>
        <dbReference type="EMBL" id="CAH3158525.1"/>
    </source>
</evidence>
<gene>
    <name evidence="11" type="ORF">PEVE_00002903</name>
</gene>
<evidence type="ECO:0000313" key="12">
    <source>
        <dbReference type="Proteomes" id="UP001159427"/>
    </source>
</evidence>
<evidence type="ECO:0000256" key="4">
    <source>
        <dbReference type="ARBA" id="ARBA00022695"/>
    </source>
</evidence>
<reference evidence="11 12" key="1">
    <citation type="submission" date="2022-05" db="EMBL/GenBank/DDBJ databases">
        <authorList>
            <consortium name="Genoscope - CEA"/>
            <person name="William W."/>
        </authorList>
    </citation>
    <scope>NUCLEOTIDE SEQUENCE [LARGE SCALE GENOMIC DNA]</scope>
</reference>
<dbReference type="InterPro" id="IPR046903">
    <property type="entry name" value="Mab-21-like_nuc_Trfase"/>
</dbReference>
<evidence type="ECO:0000256" key="1">
    <source>
        <dbReference type="ARBA" id="ARBA00001946"/>
    </source>
</evidence>
<evidence type="ECO:0000256" key="6">
    <source>
        <dbReference type="ARBA" id="ARBA00022741"/>
    </source>
</evidence>
<feature type="domain" description="Mab-21-like HhH/H2TH-like" evidence="10">
    <location>
        <begin position="107"/>
        <end position="170"/>
    </location>
</feature>
<evidence type="ECO:0000256" key="3">
    <source>
        <dbReference type="ARBA" id="ARBA00022679"/>
    </source>
</evidence>
<evidence type="ECO:0000256" key="5">
    <source>
        <dbReference type="ARBA" id="ARBA00022723"/>
    </source>
</evidence>
<dbReference type="EMBL" id="CALNXI010001171">
    <property type="protein sequence ID" value="CAH3158525.1"/>
    <property type="molecule type" value="Genomic_DNA"/>
</dbReference>
<evidence type="ECO:0000256" key="7">
    <source>
        <dbReference type="ARBA" id="ARBA00022840"/>
    </source>
</evidence>
<feature type="domain" description="Mab-21-like nucleotidyltransferase" evidence="9">
    <location>
        <begin position="262"/>
        <end position="457"/>
    </location>
</feature>
<evidence type="ECO:0008006" key="13">
    <source>
        <dbReference type="Google" id="ProtNLM"/>
    </source>
</evidence>
<dbReference type="InterPro" id="IPR046906">
    <property type="entry name" value="Mab-21_HhH/H2TH-like"/>
</dbReference>
<protein>
    <recommendedName>
        <fullName evidence="13">Mab-21-like nucleotidyltransferase domain-containing protein</fullName>
    </recommendedName>
</protein>
<feature type="domain" description="Mab-21-like HhH/H2TH-like" evidence="10">
    <location>
        <begin position="470"/>
        <end position="565"/>
    </location>
</feature>
<dbReference type="PANTHER" id="PTHR10656">
    <property type="entry name" value="CELL FATE DETERMINING PROTEIN MAB21-RELATED"/>
    <property type="match status" value="1"/>
</dbReference>
<dbReference type="Pfam" id="PF20266">
    <property type="entry name" value="Mab-21_C"/>
    <property type="match status" value="2"/>
</dbReference>
<dbReference type="Pfam" id="PF03281">
    <property type="entry name" value="Mab-21"/>
    <property type="match status" value="1"/>
</dbReference>
<comment type="similarity">
    <text evidence="2">Belongs to the mab-21 family.</text>
</comment>
<evidence type="ECO:0000259" key="9">
    <source>
        <dbReference type="Pfam" id="PF03281"/>
    </source>
</evidence>
<dbReference type="SMART" id="SM01265">
    <property type="entry name" value="Mab-21"/>
    <property type="match status" value="1"/>
</dbReference>
<keyword evidence="8" id="KW-0460">Magnesium</keyword>
<keyword evidence="12" id="KW-1185">Reference proteome</keyword>
<keyword evidence="5" id="KW-0479">Metal-binding</keyword>
<dbReference type="Gene3D" id="3.30.460.90">
    <property type="match status" value="1"/>
</dbReference>
<evidence type="ECO:0000256" key="2">
    <source>
        <dbReference type="ARBA" id="ARBA00008307"/>
    </source>
</evidence>
<dbReference type="InterPro" id="IPR024810">
    <property type="entry name" value="MAB21L/cGLR"/>
</dbReference>
<evidence type="ECO:0000259" key="10">
    <source>
        <dbReference type="Pfam" id="PF20266"/>
    </source>
</evidence>
<keyword evidence="6" id="KW-0547">Nucleotide-binding</keyword>
<dbReference type="Gene3D" id="1.10.1410.40">
    <property type="match status" value="2"/>
</dbReference>
<comment type="caution">
    <text evidence="11">The sequence shown here is derived from an EMBL/GenBank/DDBJ whole genome shotgun (WGS) entry which is preliminary data.</text>
</comment>
<organism evidence="11 12">
    <name type="scientific">Porites evermanni</name>
    <dbReference type="NCBI Taxonomy" id="104178"/>
    <lineage>
        <taxon>Eukaryota</taxon>
        <taxon>Metazoa</taxon>
        <taxon>Cnidaria</taxon>
        <taxon>Anthozoa</taxon>
        <taxon>Hexacorallia</taxon>
        <taxon>Scleractinia</taxon>
        <taxon>Fungiina</taxon>
        <taxon>Poritidae</taxon>
        <taxon>Porites</taxon>
    </lineage>
</organism>
<dbReference type="PANTHER" id="PTHR10656:SF42">
    <property type="entry name" value="CYCLIC GMP-AMP SYNTHASE-LIKE PROTEIN-RELATED"/>
    <property type="match status" value="1"/>
</dbReference>
<sequence>MSGWPDASDIKERVSRGHPGYEAFREAVAEGYHLVASTIGESGKPRPCWRLSFSIPERVMLKHICKNPKLIHKVTLKVLKVLRKENEDFLCLFESPGDELASFHITWVFHSYVLKTMLLREWTDFPEDSYWTKNQLGKRVKSILERIRSSVVRKDIQSFWVPGYKLFNFRARKPTNTKHCVDNLGILLDKLDLSKCKHVAEFSRNFGDDELQRLYKKAEFDIEHKEVKKIEKRIRSLVDEISVYIGRKDPLFKNFVIPSGSFYEDLKVEGPDEFDFMICLEQLSSPGVCVTKDIPMRPVHDPGYVDVQVSNAVYRNRWKSYISKRGNLKPDVLLKRFKQLIEEAIDKRKRSSRDELDEYVDIQLRKIPITIKVTWHGKEYSNFEIAVDLTLCIKMSGWPDASDISTRVNRGHPGYEAFRKAVAEGYHLVASTIGESGKHRPCWRLSFSIPEGVILKHIFKSPNLVHKATLKVLKVLRKENEDSLLLLEQPDEGSFSITWVFHSYVLKTMFLHEWTQFPEDSYWTKDQLGERIKGILERIQSSVACKDIRSFWVPGYKLFNFRARKATNTKSCVDNLASLLKKLKFS</sequence>